<dbReference type="InterPro" id="IPR036736">
    <property type="entry name" value="ACP-like_sf"/>
</dbReference>
<comment type="caution">
    <text evidence="2">The sequence shown here is derived from an EMBL/GenBank/DDBJ whole genome shotgun (WGS) entry which is preliminary data.</text>
</comment>
<proteinExistence type="predicted"/>
<dbReference type="AlphaFoldDB" id="A0A967EXA5"/>
<evidence type="ECO:0000259" key="1">
    <source>
        <dbReference type="PROSITE" id="PS50075"/>
    </source>
</evidence>
<dbReference type="Pfam" id="PF00550">
    <property type="entry name" value="PP-binding"/>
    <property type="match status" value="1"/>
</dbReference>
<dbReference type="SUPFAM" id="SSF47336">
    <property type="entry name" value="ACP-like"/>
    <property type="match status" value="1"/>
</dbReference>
<dbReference type="InterPro" id="IPR009081">
    <property type="entry name" value="PP-bd_ACP"/>
</dbReference>
<gene>
    <name evidence="2" type="ORF">HBA54_08035</name>
</gene>
<dbReference type="PROSITE" id="PS50075">
    <property type="entry name" value="CARRIER"/>
    <property type="match status" value="1"/>
</dbReference>
<protein>
    <submittedName>
        <fullName evidence="2">Acyl carrier protein</fullName>
    </submittedName>
</protein>
<evidence type="ECO:0000313" key="3">
    <source>
        <dbReference type="Proteomes" id="UP000761264"/>
    </source>
</evidence>
<keyword evidence="3" id="KW-1185">Reference proteome</keyword>
<dbReference type="Proteomes" id="UP000761264">
    <property type="component" value="Unassembled WGS sequence"/>
</dbReference>
<name>A0A967EXA5_9PROT</name>
<sequence>MTPDEARGVFFEELGNIAPEWDPAEIDPQEDIRDAMDIDSMDLLNLVIALHKRLGLDIPESDYGELVTIDGAIAYLAAKSSG</sequence>
<organism evidence="2 3">
    <name type="scientific">Pelagibius litoralis</name>
    <dbReference type="NCBI Taxonomy" id="374515"/>
    <lineage>
        <taxon>Bacteria</taxon>
        <taxon>Pseudomonadati</taxon>
        <taxon>Pseudomonadota</taxon>
        <taxon>Alphaproteobacteria</taxon>
        <taxon>Rhodospirillales</taxon>
        <taxon>Rhodovibrionaceae</taxon>
        <taxon>Pelagibius</taxon>
    </lineage>
</organism>
<dbReference type="Gene3D" id="1.10.1200.10">
    <property type="entry name" value="ACP-like"/>
    <property type="match status" value="1"/>
</dbReference>
<reference evidence="2" key="1">
    <citation type="submission" date="2020-03" db="EMBL/GenBank/DDBJ databases">
        <title>Genome of Pelagibius litoralis DSM 21314T.</title>
        <authorList>
            <person name="Wang G."/>
        </authorList>
    </citation>
    <scope>NUCLEOTIDE SEQUENCE</scope>
    <source>
        <strain evidence="2">DSM 21314</strain>
    </source>
</reference>
<evidence type="ECO:0000313" key="2">
    <source>
        <dbReference type="EMBL" id="NIA68540.1"/>
    </source>
</evidence>
<feature type="domain" description="Carrier" evidence="1">
    <location>
        <begin position="1"/>
        <end position="80"/>
    </location>
</feature>
<accession>A0A967EXA5</accession>
<dbReference type="EMBL" id="JAAQPH010000005">
    <property type="protein sequence ID" value="NIA68540.1"/>
    <property type="molecule type" value="Genomic_DNA"/>
</dbReference>
<dbReference type="RefSeq" id="WP_167223246.1">
    <property type="nucleotide sequence ID" value="NZ_JAAQPH010000005.1"/>
</dbReference>